<dbReference type="EMBL" id="JARKIE010000295">
    <property type="protein sequence ID" value="KAJ7657022.1"/>
    <property type="molecule type" value="Genomic_DNA"/>
</dbReference>
<evidence type="ECO:0000313" key="2">
    <source>
        <dbReference type="Proteomes" id="UP001221757"/>
    </source>
</evidence>
<sequence>MPYHLRQSERLSGPHCGLGRGWEADSAEFPPASGIDITPKAAPALSPPSSGRPGPRSIGIRNTQWFSCVLGRGWEADSAEFPFDFRVCRHQSSIYIQLVFTAFPEVLYLHRGRSVQVWQANWSSFNLFSKKLNPVSMKVGANCVVACIGLGWAERLIKFSGKNQAVNILDSSVGVFWETTQTYGTAARTFEDIRLAYRHHPQTESSISPAAWRVRVALRQSDLCKMALLEEDDEIYRVHDSKRSIFLRGPRVYNQINDESSEQSGWKATRAPLTERTVLSTYSGSSGSTELTLVVYEVKKHLEPWSSRKYAVHGNARDRDSNLATINIPPTSP</sequence>
<reference evidence="1" key="1">
    <citation type="submission" date="2023-03" db="EMBL/GenBank/DDBJ databases">
        <title>Massive genome expansion in bonnet fungi (Mycena s.s.) driven by repeated elements and novel gene families across ecological guilds.</title>
        <authorList>
            <consortium name="Lawrence Berkeley National Laboratory"/>
            <person name="Harder C.B."/>
            <person name="Miyauchi S."/>
            <person name="Viragh M."/>
            <person name="Kuo A."/>
            <person name="Thoen E."/>
            <person name="Andreopoulos B."/>
            <person name="Lu D."/>
            <person name="Skrede I."/>
            <person name="Drula E."/>
            <person name="Henrissat B."/>
            <person name="Morin E."/>
            <person name="Kohler A."/>
            <person name="Barry K."/>
            <person name="LaButti K."/>
            <person name="Morin E."/>
            <person name="Salamov A."/>
            <person name="Lipzen A."/>
            <person name="Mereny Z."/>
            <person name="Hegedus B."/>
            <person name="Baldrian P."/>
            <person name="Stursova M."/>
            <person name="Weitz H."/>
            <person name="Taylor A."/>
            <person name="Grigoriev I.V."/>
            <person name="Nagy L.G."/>
            <person name="Martin F."/>
            <person name="Kauserud H."/>
        </authorList>
    </citation>
    <scope>NUCLEOTIDE SEQUENCE</scope>
    <source>
        <strain evidence="1">CBHHK067</strain>
    </source>
</reference>
<organism evidence="1 2">
    <name type="scientific">Mycena rosella</name>
    <name type="common">Pink bonnet</name>
    <name type="synonym">Agaricus rosellus</name>
    <dbReference type="NCBI Taxonomy" id="1033263"/>
    <lineage>
        <taxon>Eukaryota</taxon>
        <taxon>Fungi</taxon>
        <taxon>Dikarya</taxon>
        <taxon>Basidiomycota</taxon>
        <taxon>Agaricomycotina</taxon>
        <taxon>Agaricomycetes</taxon>
        <taxon>Agaricomycetidae</taxon>
        <taxon>Agaricales</taxon>
        <taxon>Marasmiineae</taxon>
        <taxon>Mycenaceae</taxon>
        <taxon>Mycena</taxon>
    </lineage>
</organism>
<dbReference type="AlphaFoldDB" id="A0AAD7CPM8"/>
<name>A0AAD7CPM8_MYCRO</name>
<keyword evidence="2" id="KW-1185">Reference proteome</keyword>
<gene>
    <name evidence="1" type="ORF">B0H17DRAFT_1263522</name>
</gene>
<accession>A0AAD7CPM8</accession>
<comment type="caution">
    <text evidence="1">The sequence shown here is derived from an EMBL/GenBank/DDBJ whole genome shotgun (WGS) entry which is preliminary data.</text>
</comment>
<proteinExistence type="predicted"/>
<dbReference type="Proteomes" id="UP001221757">
    <property type="component" value="Unassembled WGS sequence"/>
</dbReference>
<evidence type="ECO:0000313" key="1">
    <source>
        <dbReference type="EMBL" id="KAJ7657022.1"/>
    </source>
</evidence>
<protein>
    <submittedName>
        <fullName evidence="1">Uncharacterized protein</fullName>
    </submittedName>
</protein>